<feature type="signal peptide" evidence="5">
    <location>
        <begin position="1"/>
        <end position="21"/>
    </location>
</feature>
<dbReference type="GO" id="GO:0009254">
    <property type="term" value="P:peptidoglycan turnover"/>
    <property type="evidence" value="ECO:0007669"/>
    <property type="project" value="TreeGrafter"/>
</dbReference>
<dbReference type="CDD" id="cd06583">
    <property type="entry name" value="PGRP"/>
    <property type="match status" value="1"/>
</dbReference>
<keyword evidence="5" id="KW-0732">Signal</keyword>
<protein>
    <recommendedName>
        <fullName evidence="2">N-acetylmuramoyl-L-alanine amidase</fullName>
        <ecNumber evidence="2">3.5.1.28</ecNumber>
    </recommendedName>
</protein>
<feature type="chain" id="PRO_5020576619" description="N-acetylmuramoyl-L-alanine amidase" evidence="5">
    <location>
        <begin position="22"/>
        <end position="312"/>
    </location>
</feature>
<reference evidence="7 8" key="1">
    <citation type="submission" date="2019-01" db="EMBL/GenBank/DDBJ databases">
        <title>Genome sequence of the Antarctic species Gelidibacter gilvus ACAM 158(T).</title>
        <authorList>
            <person name="Bowman J.P."/>
        </authorList>
    </citation>
    <scope>NUCLEOTIDE SEQUENCE [LARGE SCALE GENOMIC DNA]</scope>
    <source>
        <strain evidence="7 8">IC158</strain>
    </source>
</reference>
<dbReference type="GO" id="GO:0071555">
    <property type="term" value="P:cell wall organization"/>
    <property type="evidence" value="ECO:0007669"/>
    <property type="project" value="UniProtKB-KW"/>
</dbReference>
<dbReference type="EC" id="3.5.1.28" evidence="2"/>
<dbReference type="SUPFAM" id="SSF55846">
    <property type="entry name" value="N-acetylmuramoyl-L-alanine amidase-like"/>
    <property type="match status" value="1"/>
</dbReference>
<evidence type="ECO:0000256" key="1">
    <source>
        <dbReference type="ARBA" id="ARBA00001561"/>
    </source>
</evidence>
<evidence type="ECO:0000256" key="2">
    <source>
        <dbReference type="ARBA" id="ARBA00011901"/>
    </source>
</evidence>
<dbReference type="Pfam" id="PF01510">
    <property type="entry name" value="Amidase_2"/>
    <property type="match status" value="1"/>
</dbReference>
<feature type="domain" description="N-acetylmuramoyl-L-alanine amidase" evidence="6">
    <location>
        <begin position="64"/>
        <end position="195"/>
    </location>
</feature>
<dbReference type="PANTHER" id="PTHR30417">
    <property type="entry name" value="N-ACETYLMURAMOYL-L-ALANINE AMIDASE AMID"/>
    <property type="match status" value="1"/>
</dbReference>
<evidence type="ECO:0000256" key="4">
    <source>
        <dbReference type="ARBA" id="ARBA00023316"/>
    </source>
</evidence>
<dbReference type="InterPro" id="IPR002502">
    <property type="entry name" value="Amidase_domain"/>
</dbReference>
<comment type="catalytic activity">
    <reaction evidence="1">
        <text>Hydrolyzes the link between N-acetylmuramoyl residues and L-amino acid residues in certain cell-wall glycopeptides.</text>
        <dbReference type="EC" id="3.5.1.28"/>
    </reaction>
</comment>
<dbReference type="RefSeq" id="WP_129017180.1">
    <property type="nucleotide sequence ID" value="NZ_SDDZ01000004.1"/>
</dbReference>
<dbReference type="EMBL" id="SDDZ01000004">
    <property type="protein sequence ID" value="RXJ50210.1"/>
    <property type="molecule type" value="Genomic_DNA"/>
</dbReference>
<sequence length="312" mass="34678">MKKTITLPLVTAILFLMVSCASNPYGSTNRMHKKQIKELSKELKLLPPPAPGTAAMLKYADNWVGTTNFNLRRPNLVIIHHTAQDSVGQTLKTFTLERTQVSAHYLIGRHGEVYHMLNDLYRAWHGGSGQWGSNTDINSASIGIELDNNGFEEFSPVQIASLLELLEDLKTKYKIPAANFIGHSDIAPTRKNDPNRTFPWKLLAKEGYGLWYDEPIIGIERSIDDSSISPQIATPELNMVMSDSAKATTPTAPAPVLLDVSPAVALKIIGYDVTDLPAAIKAFKLHFIQTEVDSILTDYDLEVLNNLYKKYL</sequence>
<dbReference type="Gene3D" id="3.40.80.10">
    <property type="entry name" value="Peptidoglycan recognition protein-like"/>
    <property type="match status" value="1"/>
</dbReference>
<evidence type="ECO:0000313" key="8">
    <source>
        <dbReference type="Proteomes" id="UP000289792"/>
    </source>
</evidence>
<keyword evidence="8" id="KW-1185">Reference proteome</keyword>
<dbReference type="PROSITE" id="PS51257">
    <property type="entry name" value="PROKAR_LIPOPROTEIN"/>
    <property type="match status" value="1"/>
</dbReference>
<evidence type="ECO:0000256" key="3">
    <source>
        <dbReference type="ARBA" id="ARBA00022801"/>
    </source>
</evidence>
<evidence type="ECO:0000256" key="5">
    <source>
        <dbReference type="SAM" id="SignalP"/>
    </source>
</evidence>
<evidence type="ECO:0000313" key="7">
    <source>
        <dbReference type="EMBL" id="RXJ50210.1"/>
    </source>
</evidence>
<keyword evidence="3" id="KW-0378">Hydrolase</keyword>
<dbReference type="Proteomes" id="UP000289792">
    <property type="component" value="Unassembled WGS sequence"/>
</dbReference>
<dbReference type="SMART" id="SM00644">
    <property type="entry name" value="Ami_2"/>
    <property type="match status" value="1"/>
</dbReference>
<dbReference type="AlphaFoldDB" id="A0A4Q0XG48"/>
<comment type="caution">
    <text evidence="7">The sequence shown here is derived from an EMBL/GenBank/DDBJ whole genome shotgun (WGS) entry which is preliminary data.</text>
</comment>
<keyword evidence="4" id="KW-0961">Cell wall biogenesis/degradation</keyword>
<accession>A0A4Q0XG48</accession>
<dbReference type="GO" id="GO:0009253">
    <property type="term" value="P:peptidoglycan catabolic process"/>
    <property type="evidence" value="ECO:0007669"/>
    <property type="project" value="InterPro"/>
</dbReference>
<gene>
    <name evidence="7" type="ORF">ESZ48_09520</name>
</gene>
<evidence type="ECO:0000259" key="6">
    <source>
        <dbReference type="SMART" id="SM00644"/>
    </source>
</evidence>
<name>A0A4Q0XG48_9FLAO</name>
<dbReference type="PANTHER" id="PTHR30417:SF1">
    <property type="entry name" value="N-ACETYLMURAMOYL-L-ALANINE AMIDASE AMID"/>
    <property type="match status" value="1"/>
</dbReference>
<dbReference type="InterPro" id="IPR036505">
    <property type="entry name" value="Amidase/PGRP_sf"/>
</dbReference>
<dbReference type="GO" id="GO:0008745">
    <property type="term" value="F:N-acetylmuramoyl-L-alanine amidase activity"/>
    <property type="evidence" value="ECO:0007669"/>
    <property type="project" value="UniProtKB-EC"/>
</dbReference>
<dbReference type="GO" id="GO:0019867">
    <property type="term" value="C:outer membrane"/>
    <property type="evidence" value="ECO:0007669"/>
    <property type="project" value="TreeGrafter"/>
</dbReference>
<dbReference type="InterPro" id="IPR051206">
    <property type="entry name" value="NAMLAA_amidase_2"/>
</dbReference>
<dbReference type="OrthoDB" id="9794842at2"/>
<proteinExistence type="predicted"/>
<organism evidence="7 8">
    <name type="scientific">Gelidibacter gilvus</name>
    <dbReference type="NCBI Taxonomy" id="59602"/>
    <lineage>
        <taxon>Bacteria</taxon>
        <taxon>Pseudomonadati</taxon>
        <taxon>Bacteroidota</taxon>
        <taxon>Flavobacteriia</taxon>
        <taxon>Flavobacteriales</taxon>
        <taxon>Flavobacteriaceae</taxon>
        <taxon>Gelidibacter</taxon>
    </lineage>
</organism>